<evidence type="ECO:0000256" key="10">
    <source>
        <dbReference type="ARBA" id="ARBA00049244"/>
    </source>
</evidence>
<dbReference type="Gene3D" id="3.20.20.140">
    <property type="entry name" value="Metal-dependent hydrolases"/>
    <property type="match status" value="1"/>
</dbReference>
<accession>A0A2W5QEC3</accession>
<dbReference type="Pfam" id="PF01336">
    <property type="entry name" value="tRNA_anti-codon"/>
    <property type="match status" value="1"/>
</dbReference>
<feature type="domain" description="Polymerase/histidinol phosphatase N-terminal" evidence="12">
    <location>
        <begin position="16"/>
        <end position="83"/>
    </location>
</feature>
<evidence type="ECO:0000313" key="14">
    <source>
        <dbReference type="Proteomes" id="UP000249135"/>
    </source>
</evidence>
<evidence type="ECO:0000256" key="3">
    <source>
        <dbReference type="ARBA" id="ARBA00022490"/>
    </source>
</evidence>
<proteinExistence type="inferred from homology"/>
<evidence type="ECO:0000256" key="2">
    <source>
        <dbReference type="ARBA" id="ARBA00007391"/>
    </source>
</evidence>
<dbReference type="PANTHER" id="PTHR32294:SF4">
    <property type="entry name" value="ERROR-PRONE DNA POLYMERASE"/>
    <property type="match status" value="1"/>
</dbReference>
<dbReference type="GO" id="GO:0005737">
    <property type="term" value="C:cytoplasm"/>
    <property type="evidence" value="ECO:0007669"/>
    <property type="project" value="UniProtKB-SubCell"/>
</dbReference>
<dbReference type="Proteomes" id="UP000249135">
    <property type="component" value="Unassembled WGS sequence"/>
</dbReference>
<dbReference type="InterPro" id="IPR004805">
    <property type="entry name" value="DnaE2/DnaE/PolC"/>
</dbReference>
<evidence type="ECO:0000256" key="1">
    <source>
        <dbReference type="ARBA" id="ARBA00004496"/>
    </source>
</evidence>
<dbReference type="GO" id="GO:0008408">
    <property type="term" value="F:3'-5' exonuclease activity"/>
    <property type="evidence" value="ECO:0007669"/>
    <property type="project" value="InterPro"/>
</dbReference>
<comment type="similarity">
    <text evidence="2 11">Belongs to the DNA polymerase type-C family. DnaE2 subfamily.</text>
</comment>
<evidence type="ECO:0000256" key="9">
    <source>
        <dbReference type="ARBA" id="ARBA00023204"/>
    </source>
</evidence>
<name>A0A2W5QEC3_VARPD</name>
<evidence type="ECO:0000256" key="7">
    <source>
        <dbReference type="ARBA" id="ARBA00022763"/>
    </source>
</evidence>
<evidence type="ECO:0000256" key="5">
    <source>
        <dbReference type="ARBA" id="ARBA00022695"/>
    </source>
</evidence>
<comment type="catalytic activity">
    <reaction evidence="10 11">
        <text>DNA(n) + a 2'-deoxyribonucleoside 5'-triphosphate = DNA(n+1) + diphosphate</text>
        <dbReference type="Rhea" id="RHEA:22508"/>
        <dbReference type="Rhea" id="RHEA-COMP:17339"/>
        <dbReference type="Rhea" id="RHEA-COMP:17340"/>
        <dbReference type="ChEBI" id="CHEBI:33019"/>
        <dbReference type="ChEBI" id="CHEBI:61560"/>
        <dbReference type="ChEBI" id="CHEBI:173112"/>
        <dbReference type="EC" id="2.7.7.7"/>
    </reaction>
</comment>
<comment type="function">
    <text evidence="11">DNA polymerase involved in damage-induced mutagenesis and translesion synthesis (TLS). It is not the major replicative DNA polymerase.</text>
</comment>
<keyword evidence="9 11" id="KW-0234">DNA repair</keyword>
<keyword evidence="4 11" id="KW-0808">Transferase</keyword>
<evidence type="ECO:0000256" key="4">
    <source>
        <dbReference type="ARBA" id="ARBA00022679"/>
    </source>
</evidence>
<dbReference type="CDD" id="cd04485">
    <property type="entry name" value="DnaE_OBF"/>
    <property type="match status" value="1"/>
</dbReference>
<reference evidence="13 14" key="1">
    <citation type="submission" date="2017-08" db="EMBL/GenBank/DDBJ databases">
        <title>Infants hospitalized years apart are colonized by the same room-sourced microbial strains.</title>
        <authorList>
            <person name="Brooks B."/>
            <person name="Olm M.R."/>
            <person name="Firek B.A."/>
            <person name="Baker R."/>
            <person name="Thomas B.C."/>
            <person name="Morowitz M.J."/>
            <person name="Banfield J.F."/>
        </authorList>
    </citation>
    <scope>NUCLEOTIDE SEQUENCE [LARGE SCALE GENOMIC DNA]</scope>
    <source>
        <strain evidence="13">S2_005_003_R2_41</strain>
    </source>
</reference>
<dbReference type="Gene3D" id="1.10.150.870">
    <property type="match status" value="1"/>
</dbReference>
<dbReference type="GO" id="GO:0006281">
    <property type="term" value="P:DNA repair"/>
    <property type="evidence" value="ECO:0007669"/>
    <property type="project" value="UniProtKB-UniRule"/>
</dbReference>
<dbReference type="GO" id="GO:0003887">
    <property type="term" value="F:DNA-directed DNA polymerase activity"/>
    <property type="evidence" value="ECO:0007669"/>
    <property type="project" value="UniProtKB-UniRule"/>
</dbReference>
<dbReference type="Gene3D" id="1.10.10.1600">
    <property type="entry name" value="Bacterial DNA polymerase III alpha subunit, thumb domain"/>
    <property type="match status" value="1"/>
</dbReference>
<dbReference type="PANTHER" id="PTHR32294">
    <property type="entry name" value="DNA POLYMERASE III SUBUNIT ALPHA"/>
    <property type="match status" value="1"/>
</dbReference>
<dbReference type="EMBL" id="QFPP01000039">
    <property type="protein sequence ID" value="PZQ76821.1"/>
    <property type="molecule type" value="Genomic_DNA"/>
</dbReference>
<evidence type="ECO:0000256" key="6">
    <source>
        <dbReference type="ARBA" id="ARBA00022705"/>
    </source>
</evidence>
<dbReference type="InterPro" id="IPR040982">
    <property type="entry name" value="DNA_pol3_finger"/>
</dbReference>
<dbReference type="SUPFAM" id="SSF89550">
    <property type="entry name" value="PHP domain-like"/>
    <property type="match status" value="1"/>
</dbReference>
<dbReference type="InterPro" id="IPR023073">
    <property type="entry name" value="DnaE2"/>
</dbReference>
<evidence type="ECO:0000256" key="8">
    <source>
        <dbReference type="ARBA" id="ARBA00022932"/>
    </source>
</evidence>
<dbReference type="GO" id="GO:0003676">
    <property type="term" value="F:nucleic acid binding"/>
    <property type="evidence" value="ECO:0007669"/>
    <property type="project" value="InterPro"/>
</dbReference>
<dbReference type="GO" id="GO:0006260">
    <property type="term" value="P:DNA replication"/>
    <property type="evidence" value="ECO:0007669"/>
    <property type="project" value="UniProtKB-KW"/>
</dbReference>
<evidence type="ECO:0000313" key="13">
    <source>
        <dbReference type="EMBL" id="PZQ76821.1"/>
    </source>
</evidence>
<dbReference type="InterPro" id="IPR041931">
    <property type="entry name" value="DNA_pol3_alpha_thumb_dom"/>
</dbReference>
<comment type="caution">
    <text evidence="13">The sequence shown here is derived from an EMBL/GenBank/DDBJ whole genome shotgun (WGS) entry which is preliminary data.</text>
</comment>
<comment type="subcellular location">
    <subcellularLocation>
        <location evidence="1 11">Cytoplasm</location>
    </subcellularLocation>
</comment>
<dbReference type="HAMAP" id="MF_01902">
    <property type="entry name" value="DNApol_error_prone"/>
    <property type="match status" value="1"/>
</dbReference>
<keyword evidence="5 11" id="KW-0548">Nucleotidyltransferase</keyword>
<keyword evidence="8 11" id="KW-0239">DNA-directed DNA polymerase</keyword>
<dbReference type="Pfam" id="PF02811">
    <property type="entry name" value="PHP"/>
    <property type="match status" value="1"/>
</dbReference>
<keyword evidence="3 11" id="KW-0963">Cytoplasm</keyword>
<dbReference type="InterPro" id="IPR004365">
    <property type="entry name" value="NA-bd_OB_tRNA"/>
</dbReference>
<dbReference type="InterPro" id="IPR004013">
    <property type="entry name" value="PHP_dom"/>
</dbReference>
<dbReference type="SMART" id="SM00481">
    <property type="entry name" value="POLIIIAc"/>
    <property type="match status" value="1"/>
</dbReference>
<gene>
    <name evidence="11" type="primary">dnaE2</name>
    <name evidence="13" type="ORF">DI563_05890</name>
</gene>
<dbReference type="Pfam" id="PF07733">
    <property type="entry name" value="DNA_pol3_alpha"/>
    <property type="match status" value="1"/>
</dbReference>
<dbReference type="InterPro" id="IPR011708">
    <property type="entry name" value="DNA_pol3_alpha_NTPase_dom"/>
</dbReference>
<dbReference type="NCBIfam" id="NF004225">
    <property type="entry name" value="PRK05672.1"/>
    <property type="match status" value="1"/>
</dbReference>
<protein>
    <recommendedName>
        <fullName evidence="11">Error-prone DNA polymerase</fullName>
        <ecNumber evidence="11">2.7.7.7</ecNumber>
    </recommendedName>
</protein>
<sequence>MYSILPGEPDEPPPFAELYCRSNFTFLTGAAQPEDLVERAAAKLYSALALTDECSVSGVVRGHLSAREAGLHFVVGSEIQLTTSGGTPFARIVFLAQDRLGYGNLCELITLARCRASKGSYVAHVADVEGKTSKATHLVGMAGCLALVLPHRETTVEALFAQCMWARTWFPERAWVLAPRTLAIGEDLFLWTIEQAANRSGTRVVASCAPLMHTRLAKPILDTLTAVRHGCTVADAGLRRYPNGHNYIRGRAMLEREFPEEWLRETVAVAARCTFSLEELRYEYPEEIVPPGETPASHLRKLTYAGAERRFPGGLPDKVRVQIEHELGIIAQLRYEAYFLTVEDIVRFARDAGILCQGRGSAANSAVCYCLFVTEVDPGRMNVLFERFISVERREPPDIDIDFEHQRREEVMQYIYRKYGRHRAALTGVVTSYRTKSAIRDVGKALGFPLEVVERLAKSAYGIEGNTWICDACLVENGLDPQNTKVRKWLAIANAIRGFPRHLSQHTGGFVIARDKLSRLVPVENAAMQDRTVIQWDKDDLDALGLIKVDVLALGMLSAIRRALDFIGEKRGRPVGMQHVPAECPITYAMIQKADTVGVFQIESRAQMTMLPRLKPERFYDLVVQVAIVRPGPIQGGMVHPYLRRRAGEEAIEYPSDDIKTATQRTLGVPLFQEQVMQIAMLAADFTAGEADQLRRAMGAWRRKGGLEPHQQKLVKRMLAKGYTQDFADRIAKQVEGFGSYGFPESHAASFGLLVYVSCWIKRHHPDAMLAGLLNSQPMGFYAPAQLVRDAREHGVVVRPVDVTISHWKSTLEEPVQAEASKRWDATFEEPIRAVRLGMGQIVGMREAAATRIVQARQAGPFTSVEDLARRAELDAHDLRCLSGADALRSLAGHRPNAVWEAVGVETKPTELLKDAPTFEEGTEFAAPTEGAEIADDYASMGLTLRRHPLALLRPKLASMGIRTAEELRQTARDKEQVRASGIVTHRQQPSTASGVIFATLEDETGTVNIIVWPSVAEAQRQALRGSTLLSVQGTWQSEKGVHSLVAQKLVNHTGLLGRLRAASRDFR</sequence>
<dbReference type="InterPro" id="IPR003141">
    <property type="entry name" value="Pol/His_phosphatase_N"/>
</dbReference>
<organism evidence="13 14">
    <name type="scientific">Variovorax paradoxus</name>
    <dbReference type="NCBI Taxonomy" id="34073"/>
    <lineage>
        <taxon>Bacteria</taxon>
        <taxon>Pseudomonadati</taxon>
        <taxon>Pseudomonadota</taxon>
        <taxon>Betaproteobacteria</taxon>
        <taxon>Burkholderiales</taxon>
        <taxon>Comamonadaceae</taxon>
        <taxon>Variovorax</taxon>
    </lineage>
</organism>
<dbReference type="NCBIfam" id="TIGR00594">
    <property type="entry name" value="polc"/>
    <property type="match status" value="1"/>
</dbReference>
<dbReference type="Pfam" id="PF17657">
    <property type="entry name" value="DNA_pol3_finger"/>
    <property type="match status" value="1"/>
</dbReference>
<evidence type="ECO:0000259" key="12">
    <source>
        <dbReference type="SMART" id="SM00481"/>
    </source>
</evidence>
<dbReference type="EC" id="2.7.7.7" evidence="11"/>
<dbReference type="InterPro" id="IPR016195">
    <property type="entry name" value="Pol/histidinol_Pase-like"/>
</dbReference>
<keyword evidence="6 11" id="KW-0235">DNA replication</keyword>
<evidence type="ECO:0000256" key="11">
    <source>
        <dbReference type="HAMAP-Rule" id="MF_01902"/>
    </source>
</evidence>
<dbReference type="InterPro" id="IPR029460">
    <property type="entry name" value="DNAPol_HHH"/>
</dbReference>
<dbReference type="AlphaFoldDB" id="A0A2W5QEC3"/>
<keyword evidence="7 11" id="KW-0227">DNA damage</keyword>
<dbReference type="Pfam" id="PF14579">
    <property type="entry name" value="HHH_6"/>
    <property type="match status" value="1"/>
</dbReference>